<organism evidence="13 14">
    <name type="scientific">Apiospora hydei</name>
    <dbReference type="NCBI Taxonomy" id="1337664"/>
    <lineage>
        <taxon>Eukaryota</taxon>
        <taxon>Fungi</taxon>
        <taxon>Dikarya</taxon>
        <taxon>Ascomycota</taxon>
        <taxon>Pezizomycotina</taxon>
        <taxon>Sordariomycetes</taxon>
        <taxon>Xylariomycetidae</taxon>
        <taxon>Amphisphaeriales</taxon>
        <taxon>Apiosporaceae</taxon>
        <taxon>Apiospora</taxon>
    </lineage>
</organism>
<dbReference type="Proteomes" id="UP001433268">
    <property type="component" value="Unassembled WGS sequence"/>
</dbReference>
<evidence type="ECO:0000256" key="1">
    <source>
        <dbReference type="ARBA" id="ARBA00004613"/>
    </source>
</evidence>
<keyword evidence="6 11" id="KW-0378">Hydrolase</keyword>
<comment type="function">
    <text evidence="9 11">Involved in degradation of plant cell walls. Hydrolyzes the feruloyl-arabinose ester bond in arabinoxylans, and the feruloyl-galactose ester bond in pectin. Active against paranitrophenyl-acetate, methyl ferulate and wheat arabinoxylan.</text>
</comment>
<dbReference type="InterPro" id="IPR043595">
    <property type="entry name" value="FaeB/C/D"/>
</dbReference>
<evidence type="ECO:0000256" key="7">
    <source>
        <dbReference type="ARBA" id="ARBA00023277"/>
    </source>
</evidence>
<evidence type="ECO:0000256" key="2">
    <source>
        <dbReference type="ARBA" id="ARBA00010278"/>
    </source>
</evidence>
<comment type="subcellular location">
    <subcellularLocation>
        <location evidence="1 11">Secreted</location>
    </subcellularLocation>
</comment>
<evidence type="ECO:0000256" key="12">
    <source>
        <dbReference type="SAM" id="MobiDB-lite"/>
    </source>
</evidence>
<dbReference type="Gene3D" id="3.40.50.1820">
    <property type="entry name" value="alpha/beta hydrolase"/>
    <property type="match status" value="1"/>
</dbReference>
<evidence type="ECO:0000256" key="8">
    <source>
        <dbReference type="ARBA" id="ARBA00023326"/>
    </source>
</evidence>
<name>A0ABR1WQ73_9PEZI</name>
<evidence type="ECO:0000313" key="14">
    <source>
        <dbReference type="Proteomes" id="UP001433268"/>
    </source>
</evidence>
<feature type="compositionally biased region" description="Low complexity" evidence="12">
    <location>
        <begin position="271"/>
        <end position="290"/>
    </location>
</feature>
<evidence type="ECO:0000256" key="11">
    <source>
        <dbReference type="RuleBase" id="RU367094"/>
    </source>
</evidence>
<dbReference type="PANTHER" id="PTHR38050">
    <property type="match status" value="1"/>
</dbReference>
<evidence type="ECO:0000256" key="3">
    <source>
        <dbReference type="ARBA" id="ARBA00022525"/>
    </source>
</evidence>
<keyword evidence="14" id="KW-1185">Reference proteome</keyword>
<keyword evidence="4 11" id="KW-0858">Xylan degradation</keyword>
<dbReference type="GeneID" id="92044335"/>
<keyword evidence="3 11" id="KW-0964">Secreted</keyword>
<evidence type="ECO:0000256" key="5">
    <source>
        <dbReference type="ARBA" id="ARBA00022729"/>
    </source>
</evidence>
<evidence type="ECO:0000256" key="6">
    <source>
        <dbReference type="ARBA" id="ARBA00022801"/>
    </source>
</evidence>
<keyword evidence="7 11" id="KW-0119">Carbohydrate metabolism</keyword>
<comment type="catalytic activity">
    <reaction evidence="10 11">
        <text>feruloyl-polysaccharide + H2O = ferulate + polysaccharide.</text>
        <dbReference type="EC" id="3.1.1.73"/>
    </reaction>
</comment>
<proteinExistence type="inferred from homology"/>
<comment type="caution">
    <text evidence="13">The sequence shown here is derived from an EMBL/GenBank/DDBJ whole genome shotgun (WGS) entry which is preliminary data.</text>
</comment>
<keyword evidence="8 11" id="KW-0624">Polysaccharide degradation</keyword>
<comment type="similarity">
    <text evidence="2 11">Belongs to the faeC family.</text>
</comment>
<evidence type="ECO:0000256" key="10">
    <source>
        <dbReference type="ARBA" id="ARBA00034075"/>
    </source>
</evidence>
<keyword evidence="5" id="KW-0732">Signal</keyword>
<dbReference type="InterPro" id="IPR029058">
    <property type="entry name" value="AB_hydrolase_fold"/>
</dbReference>
<accession>A0ABR1WQ73</accession>
<dbReference type="RefSeq" id="XP_066670198.1">
    <property type="nucleotide sequence ID" value="XM_066811275.1"/>
</dbReference>
<reference evidence="13 14" key="1">
    <citation type="submission" date="2023-01" db="EMBL/GenBank/DDBJ databases">
        <title>Analysis of 21 Apiospora genomes using comparative genomics revels a genus with tremendous synthesis potential of carbohydrate active enzymes and secondary metabolites.</title>
        <authorList>
            <person name="Sorensen T."/>
        </authorList>
    </citation>
    <scope>NUCLEOTIDE SEQUENCE [LARGE SCALE GENOMIC DNA]</scope>
    <source>
        <strain evidence="13 14">CBS 114990</strain>
    </source>
</reference>
<dbReference type="PANTHER" id="PTHR38050:SF1">
    <property type="entry name" value="FERULOYL ESTERASE C"/>
    <property type="match status" value="1"/>
</dbReference>
<dbReference type="SUPFAM" id="SSF53474">
    <property type="entry name" value="alpha/beta-Hydrolases"/>
    <property type="match status" value="1"/>
</dbReference>
<protein>
    <recommendedName>
        <fullName evidence="11">Feruloyl esterase C</fullName>
        <ecNumber evidence="11">3.1.1.73</ecNumber>
    </recommendedName>
    <alternativeName>
        <fullName evidence="11">Ferulic acid esterase C</fullName>
    </alternativeName>
</protein>
<gene>
    <name evidence="13" type="ORF">PG997_006960</name>
</gene>
<dbReference type="EC" id="3.1.1.73" evidence="11"/>
<sequence length="290" mass="30890">MGVAYSPSRQRPPPLLAQTASAAASAGCGKEPTLTGTSPYSLTVNSKQRQYYIKLPPSYNNTHPYKLIFTFHALGGQASQVVAGTGGYLPWYGLPALDTDNTAIYVAPNGLNQGWGNQGGEDLTFTDAMIKTVEADLCVDTEHRYSTGFSYGASMSYAIACARAKDFKAVAVLSGGPMSGCTGGKDPIAWYNQHGVSDQVLPIALGRQMRDQYVTNNGCTKKTVPEPAKGSGTHIKTVFEGCKYPTTFVAFDGPHTPQPMDKGRARRSRLTRVGLSSSSSSRSRISLQGG</sequence>
<dbReference type="EMBL" id="JAQQWN010000005">
    <property type="protein sequence ID" value="KAK8085689.1"/>
    <property type="molecule type" value="Genomic_DNA"/>
</dbReference>
<evidence type="ECO:0000313" key="13">
    <source>
        <dbReference type="EMBL" id="KAK8085689.1"/>
    </source>
</evidence>
<evidence type="ECO:0000256" key="4">
    <source>
        <dbReference type="ARBA" id="ARBA00022651"/>
    </source>
</evidence>
<evidence type="ECO:0000256" key="9">
    <source>
        <dbReference type="ARBA" id="ARBA00025250"/>
    </source>
</evidence>
<feature type="region of interest" description="Disordered" evidence="12">
    <location>
        <begin position="253"/>
        <end position="290"/>
    </location>
</feature>